<gene>
    <name evidence="1" type="ORF">HYN48_04455</name>
</gene>
<reference evidence="1 2" key="1">
    <citation type="submission" date="2018-04" db="EMBL/GenBank/DDBJ databases">
        <title>Genome sequencing of Flavobacterium sp. HYN0048.</title>
        <authorList>
            <person name="Yi H."/>
            <person name="Baek C."/>
        </authorList>
    </citation>
    <scope>NUCLEOTIDE SEQUENCE [LARGE SCALE GENOMIC DNA]</scope>
    <source>
        <strain evidence="1 2">HYN0048</strain>
    </source>
</reference>
<accession>A0A2S0RIM8</accession>
<dbReference type="KEGG" id="fmg:HYN48_04455"/>
<dbReference type="OrthoDB" id="1374030at2"/>
<dbReference type="RefSeq" id="WP_108373372.1">
    <property type="nucleotide sequence ID" value="NZ_CP028811.1"/>
</dbReference>
<proteinExistence type="predicted"/>
<organism evidence="1 2">
    <name type="scientific">Flavobacterium magnum</name>
    <dbReference type="NCBI Taxonomy" id="2162713"/>
    <lineage>
        <taxon>Bacteria</taxon>
        <taxon>Pseudomonadati</taxon>
        <taxon>Bacteroidota</taxon>
        <taxon>Flavobacteriia</taxon>
        <taxon>Flavobacteriales</taxon>
        <taxon>Flavobacteriaceae</taxon>
        <taxon>Flavobacterium</taxon>
    </lineage>
</organism>
<dbReference type="Proteomes" id="UP000244193">
    <property type="component" value="Chromosome"/>
</dbReference>
<protein>
    <submittedName>
        <fullName evidence="1">Uncharacterized protein</fullName>
    </submittedName>
</protein>
<dbReference type="EMBL" id="CP028811">
    <property type="protein sequence ID" value="AWA31389.1"/>
    <property type="molecule type" value="Genomic_DNA"/>
</dbReference>
<dbReference type="AlphaFoldDB" id="A0A2S0RIM8"/>
<sequence length="145" mass="16281">MTTRRKIKIAALSLLGTLLLLFIVLVAHIATARPLKLDVPNIQVSRIDFSEPLDEAKKKEVCSNLRTIKGITSDSIIVKNNVVVYFHDNRYTNSQKVFDQLISKGHYNAKMFTVPRELASKPVCPAMDPGSFKYKFALAVQSVFN</sequence>
<keyword evidence="2" id="KW-1185">Reference proteome</keyword>
<name>A0A2S0RIM8_9FLAO</name>
<evidence type="ECO:0000313" key="2">
    <source>
        <dbReference type="Proteomes" id="UP000244193"/>
    </source>
</evidence>
<evidence type="ECO:0000313" key="1">
    <source>
        <dbReference type="EMBL" id="AWA31389.1"/>
    </source>
</evidence>